<dbReference type="Proteomes" id="UP000078348">
    <property type="component" value="Unassembled WGS sequence"/>
</dbReference>
<dbReference type="OrthoDB" id="10496961at2759"/>
<name>A0A196SEI5_BLAHN</name>
<dbReference type="EMBL" id="LXWW01000143">
    <property type="protein sequence ID" value="OAO15413.1"/>
    <property type="molecule type" value="Genomic_DNA"/>
</dbReference>
<feature type="domain" description="Treble clef zinc finger" evidence="1">
    <location>
        <begin position="111"/>
        <end position="166"/>
    </location>
</feature>
<dbReference type="AlphaFoldDB" id="A0A196SEI5"/>
<evidence type="ECO:0000313" key="3">
    <source>
        <dbReference type="Proteomes" id="UP000078348"/>
    </source>
</evidence>
<dbReference type="PANTHER" id="PTHR37317">
    <property type="entry name" value="BLR8090 PROTEIN"/>
    <property type="match status" value="1"/>
</dbReference>
<sequence>MFSRVLIPTFFRRALSKASSPRVVSLRKEYPALFELALPLNPKSGIEEPVPYNQMLVWKCPNGADHEWSMPVSDMIKRLKSGSVHALCPFCTGGRISETNRIAGNFPLLEEEWDQKRNGGLMPTRITYGSTHPYWWTCKCGGDHHFMASPNRRTDLNLQCPFCAGRCVSVTNNLYNNYPELSSEWDKEKNGSLSPKEVLHTSRKIVWWKCPQGHSWKDSVYHRTIGHVGCPVCSISPFISVATRCPSLVAYWDYSKNLQSSPESTSIGSRKRAFWKCSACSASFSSVVSRMYSQFVMNGECLCPKCAAKQS</sequence>
<reference evidence="2 3" key="1">
    <citation type="submission" date="2016-05" db="EMBL/GenBank/DDBJ databases">
        <title>Nuclear genome of Blastocystis sp. subtype 1 NandII.</title>
        <authorList>
            <person name="Gentekaki E."/>
            <person name="Curtis B."/>
            <person name="Stairs C."/>
            <person name="Eme L."/>
            <person name="Herman E."/>
            <person name="Klimes V."/>
            <person name="Arias M.C."/>
            <person name="Elias M."/>
            <person name="Hilliou F."/>
            <person name="Klute M."/>
            <person name="Malik S.-B."/>
            <person name="Pightling A."/>
            <person name="Rachubinski R."/>
            <person name="Salas D."/>
            <person name="Schlacht A."/>
            <person name="Suga H."/>
            <person name="Archibald J."/>
            <person name="Ball S.G."/>
            <person name="Clark G."/>
            <person name="Dacks J."/>
            <person name="Van Der Giezen M."/>
            <person name="Tsaousis A."/>
            <person name="Roger A."/>
        </authorList>
    </citation>
    <scope>NUCLEOTIDE SEQUENCE [LARGE SCALE GENOMIC DNA]</scope>
    <source>
        <strain evidence="3">ATCC 50177 / NandII</strain>
    </source>
</reference>
<proteinExistence type="predicted"/>
<comment type="caution">
    <text evidence="2">The sequence shown here is derived from an EMBL/GenBank/DDBJ whole genome shotgun (WGS) entry which is preliminary data.</text>
</comment>
<protein>
    <recommendedName>
        <fullName evidence="1">Treble clef zinc finger domain-containing protein</fullName>
    </recommendedName>
</protein>
<dbReference type="InterPro" id="IPR025487">
    <property type="entry name" value="DUF4379"/>
</dbReference>
<feature type="domain" description="Treble clef zinc finger" evidence="1">
    <location>
        <begin position="181"/>
        <end position="234"/>
    </location>
</feature>
<organism evidence="2 3">
    <name type="scientific">Blastocystis sp. subtype 1 (strain ATCC 50177 / NandII)</name>
    <dbReference type="NCBI Taxonomy" id="478820"/>
    <lineage>
        <taxon>Eukaryota</taxon>
        <taxon>Sar</taxon>
        <taxon>Stramenopiles</taxon>
        <taxon>Bigyra</taxon>
        <taxon>Opalozoa</taxon>
        <taxon>Opalinata</taxon>
        <taxon>Blastocystidae</taxon>
        <taxon>Blastocystis</taxon>
    </lineage>
</organism>
<dbReference type="PANTHER" id="PTHR37317:SF1">
    <property type="entry name" value="ZINC-RIBBON DOMAIN-CONTAINING PROTEIN-RELATED"/>
    <property type="match status" value="1"/>
</dbReference>
<gene>
    <name evidence="2" type="ORF">AV274_2878</name>
</gene>
<evidence type="ECO:0000313" key="2">
    <source>
        <dbReference type="EMBL" id="OAO15413.1"/>
    </source>
</evidence>
<keyword evidence="3" id="KW-1185">Reference proteome</keyword>
<evidence type="ECO:0000259" key="1">
    <source>
        <dbReference type="Pfam" id="PF14311"/>
    </source>
</evidence>
<accession>A0A196SEI5</accession>
<dbReference type="Pfam" id="PF14311">
    <property type="entry name" value="DUF4379"/>
    <property type="match status" value="3"/>
</dbReference>
<feature type="domain" description="Treble clef zinc finger" evidence="1">
    <location>
        <begin position="248"/>
        <end position="308"/>
    </location>
</feature>